<dbReference type="SUPFAM" id="SSF51735">
    <property type="entry name" value="NAD(P)-binding Rossmann-fold domains"/>
    <property type="match status" value="1"/>
</dbReference>
<dbReference type="InterPro" id="IPR051164">
    <property type="entry name" value="NmrA-like_oxidored"/>
</dbReference>
<evidence type="ECO:0000259" key="2">
    <source>
        <dbReference type="Pfam" id="PF13460"/>
    </source>
</evidence>
<dbReference type="Gene3D" id="3.40.50.720">
    <property type="entry name" value="NAD(P)-binding Rossmann-like Domain"/>
    <property type="match status" value="1"/>
</dbReference>
<dbReference type="InterPro" id="IPR016040">
    <property type="entry name" value="NAD(P)-bd_dom"/>
</dbReference>
<feature type="domain" description="NAD(P)-binding" evidence="2">
    <location>
        <begin position="11"/>
        <end position="138"/>
    </location>
</feature>
<dbReference type="AlphaFoldDB" id="A0A9W6JK70"/>
<comment type="caution">
    <text evidence="3">The sequence shown here is derived from an EMBL/GenBank/DDBJ whole genome shotgun (WGS) entry which is preliminary data.</text>
</comment>
<evidence type="ECO:0000313" key="4">
    <source>
        <dbReference type="Proteomes" id="UP001143309"/>
    </source>
</evidence>
<dbReference type="PANTHER" id="PTHR42748:SF3">
    <property type="entry name" value="BLL4366 PROTEIN"/>
    <property type="match status" value="1"/>
</dbReference>
<reference evidence="3" key="1">
    <citation type="journal article" date="2014" name="Int. J. Syst. Evol. Microbiol.">
        <title>Complete genome sequence of Corynebacterium casei LMG S-19264T (=DSM 44701T), isolated from a smear-ripened cheese.</title>
        <authorList>
            <consortium name="US DOE Joint Genome Institute (JGI-PGF)"/>
            <person name="Walter F."/>
            <person name="Albersmeier A."/>
            <person name="Kalinowski J."/>
            <person name="Ruckert C."/>
        </authorList>
    </citation>
    <scope>NUCLEOTIDE SEQUENCE</scope>
    <source>
        <strain evidence="3">VKM B-2748</strain>
    </source>
</reference>
<evidence type="ECO:0000313" key="3">
    <source>
        <dbReference type="EMBL" id="GLK79170.1"/>
    </source>
</evidence>
<organism evidence="3 4">
    <name type="scientific">Methylopila turkensis</name>
    <dbReference type="NCBI Taxonomy" id="1437816"/>
    <lineage>
        <taxon>Bacteria</taxon>
        <taxon>Pseudomonadati</taxon>
        <taxon>Pseudomonadota</taxon>
        <taxon>Alphaproteobacteria</taxon>
        <taxon>Hyphomicrobiales</taxon>
        <taxon>Methylopilaceae</taxon>
        <taxon>Methylopila</taxon>
    </lineage>
</organism>
<keyword evidence="1" id="KW-0521">NADP</keyword>
<dbReference type="Proteomes" id="UP001143309">
    <property type="component" value="Unassembled WGS sequence"/>
</dbReference>
<dbReference type="Pfam" id="PF13460">
    <property type="entry name" value="NAD_binding_10"/>
    <property type="match status" value="1"/>
</dbReference>
<dbReference type="EMBL" id="BSFL01000001">
    <property type="protein sequence ID" value="GLK79170.1"/>
    <property type="molecule type" value="Genomic_DNA"/>
</dbReference>
<reference evidence="3" key="2">
    <citation type="submission" date="2023-01" db="EMBL/GenBank/DDBJ databases">
        <authorList>
            <person name="Sun Q."/>
            <person name="Evtushenko L."/>
        </authorList>
    </citation>
    <scope>NUCLEOTIDE SEQUENCE</scope>
    <source>
        <strain evidence="3">VKM B-2748</strain>
    </source>
</reference>
<sequence>MNASKKIVVMGGTGLIGSRTVALLRAAGHEVMAASPSTGVDAFTGEGLADALRGADAVVDVTNLPSSDPAAVMSFFRTSTENLMAAEAAAGVRVHILLSIVGADRLRGNFHLDAKVVQEELVRQSGQPHTIVRATQFFEFLGALADGSTVDGAVRLAKCQFQPIAADEVAAALAGAATADAINGVIEIAGPERAGFAEIVGRYLRAVGDPRAVEADADVGYFGGRVSDLSLVPLGEARLGRTDLDGWLQSRKSAA</sequence>
<name>A0A9W6JK70_9HYPH</name>
<protein>
    <submittedName>
        <fullName evidence="3">NmrA family transcriptional regulator</fullName>
    </submittedName>
</protein>
<dbReference type="PANTHER" id="PTHR42748">
    <property type="entry name" value="NITROGEN METABOLITE REPRESSION PROTEIN NMRA FAMILY MEMBER"/>
    <property type="match status" value="1"/>
</dbReference>
<dbReference type="InterPro" id="IPR036291">
    <property type="entry name" value="NAD(P)-bd_dom_sf"/>
</dbReference>
<keyword evidence="4" id="KW-1185">Reference proteome</keyword>
<gene>
    <name evidence="3" type="ORF">GCM10008174_09110</name>
</gene>
<accession>A0A9W6JK70</accession>
<evidence type="ECO:0000256" key="1">
    <source>
        <dbReference type="ARBA" id="ARBA00022857"/>
    </source>
</evidence>
<proteinExistence type="predicted"/>